<evidence type="ECO:0000313" key="2">
    <source>
        <dbReference type="Proteomes" id="UP000076738"/>
    </source>
</evidence>
<protein>
    <submittedName>
        <fullName evidence="1">Uncharacterized protein</fullName>
    </submittedName>
</protein>
<gene>
    <name evidence="1" type="ORF">CALVIDRAFT_231092</name>
</gene>
<reference evidence="1 2" key="1">
    <citation type="journal article" date="2016" name="Mol. Biol. Evol.">
        <title>Comparative Genomics of Early-Diverging Mushroom-Forming Fungi Provides Insights into the Origins of Lignocellulose Decay Capabilities.</title>
        <authorList>
            <person name="Nagy L.G."/>
            <person name="Riley R."/>
            <person name="Tritt A."/>
            <person name="Adam C."/>
            <person name="Daum C."/>
            <person name="Floudas D."/>
            <person name="Sun H."/>
            <person name="Yadav J.S."/>
            <person name="Pangilinan J."/>
            <person name="Larsson K.H."/>
            <person name="Matsuura K."/>
            <person name="Barry K."/>
            <person name="Labutti K."/>
            <person name="Kuo R."/>
            <person name="Ohm R.A."/>
            <person name="Bhattacharya S.S."/>
            <person name="Shirouzu T."/>
            <person name="Yoshinaga Y."/>
            <person name="Martin F.M."/>
            <person name="Grigoriev I.V."/>
            <person name="Hibbett D.S."/>
        </authorList>
    </citation>
    <scope>NUCLEOTIDE SEQUENCE [LARGE SCALE GENOMIC DNA]</scope>
    <source>
        <strain evidence="1 2">TUFC12733</strain>
    </source>
</reference>
<name>A0A167JWM8_CALVF</name>
<dbReference type="Proteomes" id="UP000076738">
    <property type="component" value="Unassembled WGS sequence"/>
</dbReference>
<accession>A0A167JWM8</accession>
<dbReference type="EMBL" id="KV417297">
    <property type="protein sequence ID" value="KZO94013.1"/>
    <property type="molecule type" value="Genomic_DNA"/>
</dbReference>
<evidence type="ECO:0000313" key="1">
    <source>
        <dbReference type="EMBL" id="KZO94013.1"/>
    </source>
</evidence>
<sequence length="149" mass="16653">MCKCQRGGRLVQLWQQAQEHNSSSDRSEFSRSEAKKEGRRRIVLFEAMLPVFSATRRLAPSISSNERGGMPYRLSELNAPCCNLLMRPYSVSAGSAGAILATVLSHGQNQSPDFARLRQLSLRSLPDSQFSEMMVIFVPDIAYQLFGPK</sequence>
<organism evidence="1 2">
    <name type="scientific">Calocera viscosa (strain TUFC12733)</name>
    <dbReference type="NCBI Taxonomy" id="1330018"/>
    <lineage>
        <taxon>Eukaryota</taxon>
        <taxon>Fungi</taxon>
        <taxon>Dikarya</taxon>
        <taxon>Basidiomycota</taxon>
        <taxon>Agaricomycotina</taxon>
        <taxon>Dacrymycetes</taxon>
        <taxon>Dacrymycetales</taxon>
        <taxon>Dacrymycetaceae</taxon>
        <taxon>Calocera</taxon>
    </lineage>
</organism>
<keyword evidence="2" id="KW-1185">Reference proteome</keyword>
<proteinExistence type="predicted"/>
<dbReference type="AlphaFoldDB" id="A0A167JWM8"/>